<evidence type="ECO:0000313" key="2">
    <source>
        <dbReference type="Proteomes" id="UP001055101"/>
    </source>
</evidence>
<proteinExistence type="predicted"/>
<dbReference type="Gene3D" id="3.30.70.1210">
    <property type="entry name" value="Crispr-associated protein, domain 2"/>
    <property type="match status" value="1"/>
</dbReference>
<dbReference type="Pfam" id="PF08798">
    <property type="entry name" value="CRISPR_assoc"/>
    <property type="match status" value="1"/>
</dbReference>
<dbReference type="EMBL" id="BPRA01000033">
    <property type="protein sequence ID" value="GJE57841.1"/>
    <property type="molecule type" value="Genomic_DNA"/>
</dbReference>
<gene>
    <name evidence="1" type="ORF">EKPJFOCH_4363</name>
</gene>
<dbReference type="SMART" id="SM01101">
    <property type="entry name" value="CRISPR_assoc"/>
    <property type="match status" value="1"/>
</dbReference>
<protein>
    <recommendedName>
        <fullName evidence="3">Type I-E CRISPR-associated protein Cas6/Cse3/CasE</fullName>
    </recommendedName>
</protein>
<reference evidence="1" key="2">
    <citation type="submission" date="2021-08" db="EMBL/GenBank/DDBJ databases">
        <authorList>
            <person name="Tani A."/>
            <person name="Ola A."/>
            <person name="Ogura Y."/>
            <person name="Katsura K."/>
            <person name="Hayashi T."/>
        </authorList>
    </citation>
    <scope>NUCLEOTIDE SEQUENCE</scope>
    <source>
        <strain evidence="1">DSM 23674</strain>
    </source>
</reference>
<evidence type="ECO:0000313" key="1">
    <source>
        <dbReference type="EMBL" id="GJE57841.1"/>
    </source>
</evidence>
<comment type="caution">
    <text evidence="1">The sequence shown here is derived from an EMBL/GenBank/DDBJ whole genome shotgun (WGS) entry which is preliminary data.</text>
</comment>
<name>A0ABQ4TRC3_9HYPH</name>
<keyword evidence="2" id="KW-1185">Reference proteome</keyword>
<organism evidence="1 2">
    <name type="scientific">Methylobacterium thuringiense</name>
    <dbReference type="NCBI Taxonomy" id="1003091"/>
    <lineage>
        <taxon>Bacteria</taxon>
        <taxon>Pseudomonadati</taxon>
        <taxon>Pseudomonadota</taxon>
        <taxon>Alphaproteobacteria</taxon>
        <taxon>Hyphomicrobiales</taxon>
        <taxon>Methylobacteriaceae</taxon>
        <taxon>Methylobacterium</taxon>
    </lineage>
</organism>
<evidence type="ECO:0008006" key="3">
    <source>
        <dbReference type="Google" id="ProtNLM"/>
    </source>
</evidence>
<accession>A0ABQ4TRC3</accession>
<reference evidence="1" key="1">
    <citation type="journal article" date="2021" name="Front. Microbiol.">
        <title>Comprehensive Comparative Genomics and Phenotyping of Methylobacterium Species.</title>
        <authorList>
            <person name="Alessa O."/>
            <person name="Ogura Y."/>
            <person name="Fujitani Y."/>
            <person name="Takami H."/>
            <person name="Hayashi T."/>
            <person name="Sahin N."/>
            <person name="Tani A."/>
        </authorList>
    </citation>
    <scope>NUCLEOTIDE SEQUENCE</scope>
    <source>
        <strain evidence="1">DSM 23674</strain>
    </source>
</reference>
<dbReference type="SUPFAM" id="SSF117987">
    <property type="entry name" value="CRISPR-associated protein"/>
    <property type="match status" value="1"/>
</dbReference>
<dbReference type="RefSeq" id="WP_238232918.1">
    <property type="nucleotide sequence ID" value="NZ_BPRA01000033.1"/>
</dbReference>
<sequence length="259" mass="28094">MTPPALHLVRLPVDRDALARAAGARGWTTGRRQNFDEGAALHHLLGETFGPAALQPFRLIAPPRRRTGSLYAYTGVDPAELVETAALAAMPEVVAALSPASLETKPMPTVFPAGRRVGIDVRLRPTVRLLRDVAPPPRGGHGFRRGAEIDAFLAEALKHEDRGAMEAAGRTREAVYRDWLASRLQGVACVEDVRLAAFRRTLAARGGTGQDALDVTLHGTIRVEDPERFATCLRRGLGRHRAYGYGMLLLRPPAPAREA</sequence>
<dbReference type="InterPro" id="IPR010179">
    <property type="entry name" value="CRISPR-assoc_prot_Cse3"/>
</dbReference>
<dbReference type="Proteomes" id="UP001055101">
    <property type="component" value="Unassembled WGS sequence"/>
</dbReference>